<keyword evidence="4 5" id="KW-0472">Membrane</keyword>
<evidence type="ECO:0000256" key="1">
    <source>
        <dbReference type="ARBA" id="ARBA00004141"/>
    </source>
</evidence>
<keyword evidence="3 5" id="KW-1133">Transmembrane helix</keyword>
<proteinExistence type="predicted"/>
<reference evidence="7 8" key="1">
    <citation type="submission" date="2017-06" db="EMBL/GenBank/DDBJ databases">
        <title>Novel microbial phyla capable of carbon fixation and sulfur reduction in deep-sea sediments.</title>
        <authorList>
            <person name="Huang J."/>
            <person name="Baker B."/>
            <person name="Wang Y."/>
        </authorList>
    </citation>
    <scope>NUCLEOTIDE SEQUENCE [LARGE SCALE GENOMIC DNA]</scope>
    <source>
        <strain evidence="7">B3_LCP</strain>
    </source>
</reference>
<comment type="subcellular location">
    <subcellularLocation>
        <location evidence="1">Membrane</location>
        <topology evidence="1">Multi-pass membrane protein</topology>
    </subcellularLocation>
</comment>
<dbReference type="Proteomes" id="UP000319619">
    <property type="component" value="Unassembled WGS sequence"/>
</dbReference>
<sequence length="117" mass="13126">MAKVIEIMPDLDGEEMVLIQQLVQDMDEQQAHMFANAYRPRRRDPMLILLTACLGLVVIAGVQRFLLGHIGMGLLYFFTGGLCLIGTIIDLVNYRHLAFDYNQNVARQVAVMVKGSS</sequence>
<protein>
    <recommendedName>
        <fullName evidence="6">TM2 domain-containing protein</fullName>
    </recommendedName>
</protein>
<evidence type="ECO:0000259" key="6">
    <source>
        <dbReference type="Pfam" id="PF05154"/>
    </source>
</evidence>
<accession>A0A532UY82</accession>
<evidence type="ECO:0000256" key="5">
    <source>
        <dbReference type="SAM" id="Phobius"/>
    </source>
</evidence>
<dbReference type="InterPro" id="IPR007829">
    <property type="entry name" value="TM2"/>
</dbReference>
<dbReference type="AlphaFoldDB" id="A0A532UY82"/>
<feature type="domain" description="TM2" evidence="6">
    <location>
        <begin position="52"/>
        <end position="92"/>
    </location>
</feature>
<keyword evidence="2 5" id="KW-0812">Transmembrane</keyword>
<dbReference type="Pfam" id="PF05154">
    <property type="entry name" value="TM2"/>
    <property type="match status" value="1"/>
</dbReference>
<dbReference type="EMBL" id="NJBN01000006">
    <property type="protein sequence ID" value="TKJ39920.1"/>
    <property type="molecule type" value="Genomic_DNA"/>
</dbReference>
<evidence type="ECO:0000256" key="4">
    <source>
        <dbReference type="ARBA" id="ARBA00023136"/>
    </source>
</evidence>
<name>A0A532UY82_UNCL8</name>
<gene>
    <name evidence="7" type="ORF">CEE37_09285</name>
</gene>
<feature type="transmembrane region" description="Helical" evidence="5">
    <location>
        <begin position="47"/>
        <end position="67"/>
    </location>
</feature>
<evidence type="ECO:0000256" key="2">
    <source>
        <dbReference type="ARBA" id="ARBA00022692"/>
    </source>
</evidence>
<feature type="transmembrane region" description="Helical" evidence="5">
    <location>
        <begin position="73"/>
        <end position="92"/>
    </location>
</feature>
<evidence type="ECO:0000313" key="8">
    <source>
        <dbReference type="Proteomes" id="UP000319619"/>
    </source>
</evidence>
<dbReference type="GO" id="GO:0016020">
    <property type="term" value="C:membrane"/>
    <property type="evidence" value="ECO:0007669"/>
    <property type="project" value="UniProtKB-SubCell"/>
</dbReference>
<evidence type="ECO:0000313" key="7">
    <source>
        <dbReference type="EMBL" id="TKJ39920.1"/>
    </source>
</evidence>
<evidence type="ECO:0000256" key="3">
    <source>
        <dbReference type="ARBA" id="ARBA00022989"/>
    </source>
</evidence>
<organism evidence="7 8">
    <name type="scientific">candidate division LCP-89 bacterium B3_LCP</name>
    <dbReference type="NCBI Taxonomy" id="2012998"/>
    <lineage>
        <taxon>Bacteria</taxon>
        <taxon>Pseudomonadati</taxon>
        <taxon>Bacteria division LCP-89</taxon>
    </lineage>
</organism>
<comment type="caution">
    <text evidence="7">The sequence shown here is derived from an EMBL/GenBank/DDBJ whole genome shotgun (WGS) entry which is preliminary data.</text>
</comment>